<comment type="caution">
    <text evidence="12">The sequence shown here is derived from an EMBL/GenBank/DDBJ whole genome shotgun (WGS) entry which is preliminary data.</text>
</comment>
<dbReference type="AlphaFoldDB" id="A0A7C3AQZ7"/>
<feature type="transmembrane region" description="Helical" evidence="9">
    <location>
        <begin position="193"/>
        <end position="219"/>
    </location>
</feature>
<feature type="transmembrane region" description="Helical" evidence="9">
    <location>
        <begin position="117"/>
        <end position="140"/>
    </location>
</feature>
<evidence type="ECO:0000313" key="12">
    <source>
        <dbReference type="EMBL" id="HEX70034.1"/>
    </source>
</evidence>
<comment type="subcellular location">
    <subcellularLocation>
        <location evidence="1">Cell inner membrane</location>
        <topology evidence="1">Multi-pass membrane protein</topology>
    </subcellularLocation>
    <subcellularLocation>
        <location evidence="9">Cell membrane</location>
        <topology evidence="9">Multi-pass membrane protein</topology>
    </subcellularLocation>
</comment>
<feature type="transmembrane region" description="Helical" evidence="9">
    <location>
        <begin position="263"/>
        <end position="280"/>
    </location>
</feature>
<dbReference type="PANTHER" id="PTHR30413">
    <property type="entry name" value="INNER MEMBRANE TRANSPORT PERMEASE"/>
    <property type="match status" value="1"/>
</dbReference>
<feature type="transmembrane region" description="Helical" evidence="9">
    <location>
        <begin position="316"/>
        <end position="337"/>
    </location>
</feature>
<evidence type="ECO:0000256" key="7">
    <source>
        <dbReference type="ARBA" id="ARBA00022989"/>
    </source>
</evidence>
<feature type="region of interest" description="Disordered" evidence="10">
    <location>
        <begin position="1"/>
        <end position="42"/>
    </location>
</feature>
<proteinExistence type="inferred from homology"/>
<dbReference type="PROSITE" id="PS51012">
    <property type="entry name" value="ABC_TM2"/>
    <property type="match status" value="1"/>
</dbReference>
<dbReference type="GO" id="GO:0140359">
    <property type="term" value="F:ABC-type transporter activity"/>
    <property type="evidence" value="ECO:0007669"/>
    <property type="project" value="InterPro"/>
</dbReference>
<dbReference type="GO" id="GO:0015920">
    <property type="term" value="P:lipopolysaccharide transport"/>
    <property type="evidence" value="ECO:0007669"/>
    <property type="project" value="TreeGrafter"/>
</dbReference>
<feature type="domain" description="ABC transmembrane type-2" evidence="11">
    <location>
        <begin position="119"/>
        <end position="340"/>
    </location>
</feature>
<reference evidence="12" key="1">
    <citation type="journal article" date="2020" name="mSystems">
        <title>Genome- and Community-Level Interaction Insights into Carbon Utilization and Element Cycling Functions of Hydrothermarchaeota in Hydrothermal Sediment.</title>
        <authorList>
            <person name="Zhou Z."/>
            <person name="Liu Y."/>
            <person name="Xu W."/>
            <person name="Pan J."/>
            <person name="Luo Z.H."/>
            <person name="Li M."/>
        </authorList>
    </citation>
    <scope>NUCLEOTIDE SEQUENCE [LARGE SCALE GENOMIC DNA]</scope>
    <source>
        <strain evidence="12">SpSt-192</strain>
    </source>
</reference>
<comment type="similarity">
    <text evidence="2 9">Belongs to the ABC-2 integral membrane protein family.</text>
</comment>
<protein>
    <recommendedName>
        <fullName evidence="9">Transport permease protein</fullName>
    </recommendedName>
</protein>
<dbReference type="Pfam" id="PF01061">
    <property type="entry name" value="ABC2_membrane"/>
    <property type="match status" value="1"/>
</dbReference>
<dbReference type="InterPro" id="IPR013525">
    <property type="entry name" value="ABC2_TM"/>
</dbReference>
<evidence type="ECO:0000256" key="1">
    <source>
        <dbReference type="ARBA" id="ARBA00004429"/>
    </source>
</evidence>
<keyword evidence="6 9" id="KW-0812">Transmembrane</keyword>
<dbReference type="EMBL" id="DSID01000170">
    <property type="protein sequence ID" value="HEX70034.1"/>
    <property type="molecule type" value="Genomic_DNA"/>
</dbReference>
<gene>
    <name evidence="12" type="ORF">ENP13_02160</name>
</gene>
<evidence type="ECO:0000256" key="10">
    <source>
        <dbReference type="SAM" id="MobiDB-lite"/>
    </source>
</evidence>
<dbReference type="PANTHER" id="PTHR30413:SF8">
    <property type="entry name" value="TRANSPORT PERMEASE PROTEIN"/>
    <property type="match status" value="1"/>
</dbReference>
<evidence type="ECO:0000256" key="3">
    <source>
        <dbReference type="ARBA" id="ARBA00022448"/>
    </source>
</evidence>
<keyword evidence="3 9" id="KW-0813">Transport</keyword>
<feature type="transmembrane region" description="Helical" evidence="9">
    <location>
        <begin position="152"/>
        <end position="172"/>
    </location>
</feature>
<evidence type="ECO:0000256" key="5">
    <source>
        <dbReference type="ARBA" id="ARBA00022519"/>
    </source>
</evidence>
<name>A0A7C3AQZ7_9BACT</name>
<evidence type="ECO:0000256" key="2">
    <source>
        <dbReference type="ARBA" id="ARBA00007783"/>
    </source>
</evidence>
<evidence type="ECO:0000256" key="6">
    <source>
        <dbReference type="ARBA" id="ARBA00022692"/>
    </source>
</evidence>
<keyword evidence="8 9" id="KW-0472">Membrane</keyword>
<keyword evidence="5" id="KW-0997">Cell inner membrane</keyword>
<feature type="transmembrane region" description="Helical" evidence="9">
    <location>
        <begin position="231"/>
        <end position="256"/>
    </location>
</feature>
<sequence>MAMRTEGPVWQPRCLPSAVSGHPTRSDASGTDAEEGAASGGSPPGVCMRVWLLRGGRPSLRVRSDGAHAVAARDEPPPELRFRRRIRVRRALAELWASRELVLVLAERELRARYKQAALGAAWALLTPLALMLVFTLFVARLTRVETGGVSYPLFAYLGLLPWTFFSTSLSVGGQSLVNNANLLNKVYCPREVFPLASIGVAAFDVAVATSVLAVLFAIEGVAPAATTFFAPLLALIQGAFTMGVVLVVSAVLVYFRDLRHALPILLQLGVFATPVAYGIEVIPERFRVAYSILNPLGPIIDGYRQTILLGHPPRWGLVVPAAVSAVIVLVGGFAFFKRLETGFADVA</sequence>
<accession>A0A7C3AQZ7</accession>
<dbReference type="InterPro" id="IPR047817">
    <property type="entry name" value="ABC2_TM_bact-type"/>
</dbReference>
<organism evidence="12">
    <name type="scientific">Thermorudis sp</name>
    <dbReference type="NCBI Taxonomy" id="1969470"/>
    <lineage>
        <taxon>Bacteria</taxon>
        <taxon>Pseudomonadati</taxon>
        <taxon>Thermomicrobiota</taxon>
        <taxon>Thermomicrobia</taxon>
        <taxon>Thermomicrobia incertae sedis</taxon>
        <taxon>Thermorudis</taxon>
    </lineage>
</organism>
<evidence type="ECO:0000256" key="4">
    <source>
        <dbReference type="ARBA" id="ARBA00022475"/>
    </source>
</evidence>
<evidence type="ECO:0000256" key="8">
    <source>
        <dbReference type="ARBA" id="ARBA00023136"/>
    </source>
</evidence>
<evidence type="ECO:0000259" key="11">
    <source>
        <dbReference type="PROSITE" id="PS51012"/>
    </source>
</evidence>
<dbReference type="GO" id="GO:0005886">
    <property type="term" value="C:plasma membrane"/>
    <property type="evidence" value="ECO:0007669"/>
    <property type="project" value="UniProtKB-SubCell"/>
</dbReference>
<keyword evidence="4 9" id="KW-1003">Cell membrane</keyword>
<keyword evidence="7 9" id="KW-1133">Transmembrane helix</keyword>
<evidence type="ECO:0000256" key="9">
    <source>
        <dbReference type="RuleBase" id="RU361157"/>
    </source>
</evidence>